<dbReference type="EMBL" id="WJBU01000010">
    <property type="protein sequence ID" value="MRD48062.1"/>
    <property type="molecule type" value="Genomic_DNA"/>
</dbReference>
<dbReference type="OrthoDB" id="5297245at2"/>
<proteinExistence type="predicted"/>
<organism evidence="1 2">
    <name type="scientific">Caenimonas koreensis DSM 17982</name>
    <dbReference type="NCBI Taxonomy" id="1121255"/>
    <lineage>
        <taxon>Bacteria</taxon>
        <taxon>Pseudomonadati</taxon>
        <taxon>Pseudomonadota</taxon>
        <taxon>Betaproteobacteria</taxon>
        <taxon>Burkholderiales</taxon>
        <taxon>Comamonadaceae</taxon>
        <taxon>Caenimonas</taxon>
    </lineage>
</organism>
<dbReference type="RefSeq" id="WP_153585360.1">
    <property type="nucleotide sequence ID" value="NZ_WJBU01000010.1"/>
</dbReference>
<evidence type="ECO:0000313" key="1">
    <source>
        <dbReference type="EMBL" id="MRD48062.1"/>
    </source>
</evidence>
<dbReference type="Proteomes" id="UP000487350">
    <property type="component" value="Unassembled WGS sequence"/>
</dbReference>
<evidence type="ECO:0000313" key="2">
    <source>
        <dbReference type="Proteomes" id="UP000487350"/>
    </source>
</evidence>
<name>A0A844B4B1_9BURK</name>
<keyword evidence="2" id="KW-1185">Reference proteome</keyword>
<protein>
    <submittedName>
        <fullName evidence="1">Antitoxin</fullName>
    </submittedName>
</protein>
<accession>A0A844B4B1</accession>
<sequence>MRKEYDFTGARKNPYASQLKKQITIRLDGESIDYFKSISEEVGIPYQSLINLYLRDCATSHRKLNLNWK</sequence>
<comment type="caution">
    <text evidence="1">The sequence shown here is derived from an EMBL/GenBank/DDBJ whole genome shotgun (WGS) entry which is preliminary data.</text>
</comment>
<gene>
    <name evidence="1" type="ORF">GHT07_12290</name>
</gene>
<dbReference type="AlphaFoldDB" id="A0A844B4B1"/>
<reference evidence="1 2" key="1">
    <citation type="submission" date="2019-11" db="EMBL/GenBank/DDBJ databases">
        <title>Caenimonas koreensis gen. nov., sp. nov., isolated from activated sludge.</title>
        <authorList>
            <person name="Seung H.R."/>
        </authorList>
    </citation>
    <scope>NUCLEOTIDE SEQUENCE [LARGE SCALE GENOMIC DNA]</scope>
    <source>
        <strain evidence="1 2">EMB320</strain>
    </source>
</reference>
<dbReference type="Pfam" id="PF14384">
    <property type="entry name" value="BrnA_antitoxin"/>
    <property type="match status" value="1"/>
</dbReference>
<dbReference type="InterPro" id="IPR025528">
    <property type="entry name" value="BrnA_antitoxin"/>
</dbReference>